<dbReference type="PANTHER" id="PTHR33112:SF10">
    <property type="entry name" value="TOL"/>
    <property type="match status" value="1"/>
</dbReference>
<dbReference type="Proteomes" id="UP001301769">
    <property type="component" value="Unassembled WGS sequence"/>
</dbReference>
<accession>A0AAN7B2V6</accession>
<reference evidence="1" key="1">
    <citation type="journal article" date="2023" name="Mol. Phylogenet. Evol.">
        <title>Genome-scale phylogeny and comparative genomics of the fungal order Sordariales.</title>
        <authorList>
            <person name="Hensen N."/>
            <person name="Bonometti L."/>
            <person name="Westerberg I."/>
            <person name="Brannstrom I.O."/>
            <person name="Guillou S."/>
            <person name="Cros-Aarteil S."/>
            <person name="Calhoun S."/>
            <person name="Haridas S."/>
            <person name="Kuo A."/>
            <person name="Mondo S."/>
            <person name="Pangilinan J."/>
            <person name="Riley R."/>
            <person name="LaButti K."/>
            <person name="Andreopoulos B."/>
            <person name="Lipzen A."/>
            <person name="Chen C."/>
            <person name="Yan M."/>
            <person name="Daum C."/>
            <person name="Ng V."/>
            <person name="Clum A."/>
            <person name="Steindorff A."/>
            <person name="Ohm R.A."/>
            <person name="Martin F."/>
            <person name="Silar P."/>
            <person name="Natvig D.O."/>
            <person name="Lalanne C."/>
            <person name="Gautier V."/>
            <person name="Ament-Velasquez S.L."/>
            <person name="Kruys A."/>
            <person name="Hutchinson M.I."/>
            <person name="Powell A.J."/>
            <person name="Barry K."/>
            <person name="Miller A.N."/>
            <person name="Grigoriev I.V."/>
            <person name="Debuchy R."/>
            <person name="Gladieux P."/>
            <person name="Hiltunen Thoren M."/>
            <person name="Johannesson H."/>
        </authorList>
    </citation>
    <scope>NUCLEOTIDE SEQUENCE</scope>
    <source>
        <strain evidence="1">PSN293</strain>
    </source>
</reference>
<dbReference type="AlphaFoldDB" id="A0AAN7B2V6"/>
<sequence>MVEVNNRLCHACGAIFSGSTRPHRSTEQPGFPAKHIHHLSLQSFRTAVDAGCFICSVFQESRGAESANISSEAQGPFSTYMLTERDQIRGTCMLNVQINHLHAASSNIKPSYYVFEIVKVDEDISLNTPSTQRLDLLSRWVYDCWQCNNATHAACQHYRETAKRLALRKPSKLLELGTGDSQGSVRLTLLGPEATPFPAYATLGRGGKAPDGTSSLLTAIGNSWLPVNQLPKTIQDALTVTHHVGARFLWTPDLWDDNITTGDNDHIHRADIIAGGLFNIAICRAAHDLAEEEGILPALGQNPSVPVVAPNWAPSSKSAVLDPDTMRKALAPATSDAQAYHDNFVAPATLYCTKQQLWWQCLAGSYSETFPSGVGNGSSLPWIHGIHHLDPCVFRNLDDSLPPVAVPNGAAATWPFAERLTSLWTQVVSIFSAANQAEQSDRILLMDSMASHFRDLASPYQPGFETAVYHAGLWFAAGDSGVHQLLWHAPKKALTEGRRVSGVPTWSWAATTASAQYSFYLPALGFPVTPAIWPGTILDDAVAEVVPPPRPAEATLRLRGRLIPIEIVDYDRRGSGSFRAVFLDAGRATAGMIFDVDENKELARKHRGRPTGGYFALPLTLKTLDSPGPSSRQFAMQGLVLCPRPAGDGDNGGDGVYTRSGWFRCDSSGVYEWKDVDVLEICGLGAENDRQTIVLV</sequence>
<organism evidence="1 2">
    <name type="scientific">Rhypophila decipiens</name>
    <dbReference type="NCBI Taxonomy" id="261697"/>
    <lineage>
        <taxon>Eukaryota</taxon>
        <taxon>Fungi</taxon>
        <taxon>Dikarya</taxon>
        <taxon>Ascomycota</taxon>
        <taxon>Pezizomycotina</taxon>
        <taxon>Sordariomycetes</taxon>
        <taxon>Sordariomycetidae</taxon>
        <taxon>Sordariales</taxon>
        <taxon>Naviculisporaceae</taxon>
        <taxon>Rhypophila</taxon>
    </lineage>
</organism>
<evidence type="ECO:0000313" key="1">
    <source>
        <dbReference type="EMBL" id="KAK4208254.1"/>
    </source>
</evidence>
<evidence type="ECO:0000313" key="2">
    <source>
        <dbReference type="Proteomes" id="UP001301769"/>
    </source>
</evidence>
<keyword evidence="2" id="KW-1185">Reference proteome</keyword>
<gene>
    <name evidence="1" type="ORF">QBC37DRAFT_432233</name>
</gene>
<comment type="caution">
    <text evidence="1">The sequence shown here is derived from an EMBL/GenBank/DDBJ whole genome shotgun (WGS) entry which is preliminary data.</text>
</comment>
<protein>
    <recommendedName>
        <fullName evidence="3">Heterokaryon incompatibility domain-containing protein</fullName>
    </recommendedName>
</protein>
<name>A0AAN7B2V6_9PEZI</name>
<proteinExistence type="predicted"/>
<evidence type="ECO:0008006" key="3">
    <source>
        <dbReference type="Google" id="ProtNLM"/>
    </source>
</evidence>
<dbReference type="EMBL" id="MU858251">
    <property type="protein sequence ID" value="KAK4208254.1"/>
    <property type="molecule type" value="Genomic_DNA"/>
</dbReference>
<dbReference type="PANTHER" id="PTHR33112">
    <property type="entry name" value="DOMAIN PROTEIN, PUTATIVE-RELATED"/>
    <property type="match status" value="1"/>
</dbReference>
<reference evidence="1" key="2">
    <citation type="submission" date="2023-05" db="EMBL/GenBank/DDBJ databases">
        <authorList>
            <consortium name="Lawrence Berkeley National Laboratory"/>
            <person name="Steindorff A."/>
            <person name="Hensen N."/>
            <person name="Bonometti L."/>
            <person name="Westerberg I."/>
            <person name="Brannstrom I.O."/>
            <person name="Guillou S."/>
            <person name="Cros-Aarteil S."/>
            <person name="Calhoun S."/>
            <person name="Haridas S."/>
            <person name="Kuo A."/>
            <person name="Mondo S."/>
            <person name="Pangilinan J."/>
            <person name="Riley R."/>
            <person name="Labutti K."/>
            <person name="Andreopoulos B."/>
            <person name="Lipzen A."/>
            <person name="Chen C."/>
            <person name="Yanf M."/>
            <person name="Daum C."/>
            <person name="Ng V."/>
            <person name="Clum A."/>
            <person name="Ohm R."/>
            <person name="Martin F."/>
            <person name="Silar P."/>
            <person name="Natvig D."/>
            <person name="Lalanne C."/>
            <person name="Gautier V."/>
            <person name="Ament-Velasquez S.L."/>
            <person name="Kruys A."/>
            <person name="Hutchinson M.I."/>
            <person name="Powell A.J."/>
            <person name="Barry K."/>
            <person name="Miller A.N."/>
            <person name="Grigoriev I.V."/>
            <person name="Debuchy R."/>
            <person name="Gladieux P."/>
            <person name="Thoren M.H."/>
            <person name="Johannesson H."/>
        </authorList>
    </citation>
    <scope>NUCLEOTIDE SEQUENCE</scope>
    <source>
        <strain evidence="1">PSN293</strain>
    </source>
</reference>